<protein>
    <submittedName>
        <fullName evidence="2">Iron only hydrogenase large subunit, C-terminal domain</fullName>
    </submittedName>
</protein>
<evidence type="ECO:0000313" key="2">
    <source>
        <dbReference type="EMBL" id="SHK83189.1"/>
    </source>
</evidence>
<organism evidence="2 3">
    <name type="scientific">Desulforamulus aeronauticus DSM 10349</name>
    <dbReference type="NCBI Taxonomy" id="1121421"/>
    <lineage>
        <taxon>Bacteria</taxon>
        <taxon>Bacillati</taxon>
        <taxon>Bacillota</taxon>
        <taxon>Clostridia</taxon>
        <taxon>Eubacteriales</taxon>
        <taxon>Peptococcaceae</taxon>
        <taxon>Desulforamulus</taxon>
    </lineage>
</organism>
<dbReference type="PROSITE" id="PS51379">
    <property type="entry name" value="4FE4S_FER_2"/>
    <property type="match status" value="1"/>
</dbReference>
<feature type="domain" description="4Fe-4S ferredoxin-type" evidence="1">
    <location>
        <begin position="88"/>
        <end position="117"/>
    </location>
</feature>
<dbReference type="AlphaFoldDB" id="A0A1M6VP16"/>
<sequence length="429" mass="47188">MTKLTYDDIFKDLVKSAYDGKLAEGIQQLKQQGDDRIEEYIHYAIGGGDPGRVVFKVKNCGNNCGCTDANGDCQVSCLMEAIERDESGNVVINGSICTDCGECVNNCQHDCLVDKKEFIPLVEVLRNRKVPVYAIIAPAFIGQFGEEVTPGKMRAALKRLGFYGMVEVALFADILTFKEALEFDAHVHREGDFVLTSMCCPMWVSMVKKVYSKLATHITPSVSPMVACGRGVKKLHQDAKVVFIGPCIAKKAEAKEPDVRDAVDVVITFKELQQIFEAMGINPKDMPEDEKEHSSTAGRIYARTGGVSKAVADTLKRIRPDKQIQIKAIQAHGVKGCRQMLQDALDGKITANFYEGMGCLGGCIGGPHVLIDPGQGTELVNSYGEEASSLTPADNKYVLTLLKSLGFDEIEDLFDEEKAKIFSRRFYDK</sequence>
<dbReference type="InterPro" id="IPR009016">
    <property type="entry name" value="Fe_hydrogenase"/>
</dbReference>
<dbReference type="SUPFAM" id="SSF53920">
    <property type="entry name" value="Fe-only hydrogenase"/>
    <property type="match status" value="1"/>
</dbReference>
<gene>
    <name evidence="2" type="ORF">SAMN02745123_03293</name>
</gene>
<dbReference type="PANTHER" id="PTHR11615">
    <property type="entry name" value="NITRATE, FORMATE, IRON DEHYDROGENASE"/>
    <property type="match status" value="1"/>
</dbReference>
<dbReference type="Pfam" id="PF02906">
    <property type="entry name" value="Fe_hyd_lg_C"/>
    <property type="match status" value="1"/>
</dbReference>
<accession>A0A1M6VP16</accession>
<dbReference type="STRING" id="1121421.SAMN02745123_03293"/>
<name>A0A1M6VP16_9FIRM</name>
<dbReference type="EMBL" id="FRAR01000025">
    <property type="protein sequence ID" value="SHK83189.1"/>
    <property type="molecule type" value="Genomic_DNA"/>
</dbReference>
<evidence type="ECO:0000313" key="3">
    <source>
        <dbReference type="Proteomes" id="UP000183997"/>
    </source>
</evidence>
<dbReference type="InterPro" id="IPR017896">
    <property type="entry name" value="4Fe4S_Fe-S-bd"/>
</dbReference>
<dbReference type="RefSeq" id="WP_072916533.1">
    <property type="nucleotide sequence ID" value="NZ_FRAR01000025.1"/>
</dbReference>
<dbReference type="Gene3D" id="3.30.70.20">
    <property type="match status" value="1"/>
</dbReference>
<dbReference type="InterPro" id="IPR050340">
    <property type="entry name" value="Cytosolic_Fe-S_CAF"/>
</dbReference>
<dbReference type="InterPro" id="IPR004108">
    <property type="entry name" value="Fe_hydrogenase_lsu_C"/>
</dbReference>
<dbReference type="SUPFAM" id="SSF54862">
    <property type="entry name" value="4Fe-4S ferredoxins"/>
    <property type="match status" value="1"/>
</dbReference>
<reference evidence="3" key="1">
    <citation type="submission" date="2016-11" db="EMBL/GenBank/DDBJ databases">
        <authorList>
            <person name="Varghese N."/>
            <person name="Submissions S."/>
        </authorList>
    </citation>
    <scope>NUCLEOTIDE SEQUENCE [LARGE SCALE GENOMIC DNA]</scope>
    <source>
        <strain evidence="3">DSM 10349</strain>
    </source>
</reference>
<dbReference type="OrthoDB" id="9798098at2"/>
<proteinExistence type="predicted"/>
<dbReference type="Proteomes" id="UP000183997">
    <property type="component" value="Unassembled WGS sequence"/>
</dbReference>
<keyword evidence="3" id="KW-1185">Reference proteome</keyword>
<evidence type="ECO:0000259" key="1">
    <source>
        <dbReference type="PROSITE" id="PS51379"/>
    </source>
</evidence>
<dbReference type="Gene3D" id="3.40.950.10">
    <property type="entry name" value="Fe-only Hydrogenase (Larger Subunit), Chain L, domain 3"/>
    <property type="match status" value="1"/>
</dbReference>